<dbReference type="PANTHER" id="PTHR46401">
    <property type="entry name" value="GLYCOSYLTRANSFERASE WBBK-RELATED"/>
    <property type="match status" value="1"/>
</dbReference>
<dbReference type="Proteomes" id="UP000291822">
    <property type="component" value="Unassembled WGS sequence"/>
</dbReference>
<keyword evidence="4" id="KW-1185">Reference proteome</keyword>
<name>A0A4V2NLI0_9GAMM</name>
<gene>
    <name evidence="3" type="ORF">EZM97_22235</name>
</gene>
<dbReference type="GO" id="GO:0016757">
    <property type="term" value="F:glycosyltransferase activity"/>
    <property type="evidence" value="ECO:0007669"/>
    <property type="project" value="InterPro"/>
</dbReference>
<dbReference type="PANTHER" id="PTHR46401:SF9">
    <property type="entry name" value="MANNOSYLTRANSFERASE A"/>
    <property type="match status" value="1"/>
</dbReference>
<comment type="caution">
    <text evidence="3">The sequence shown here is derived from an EMBL/GenBank/DDBJ whole genome shotgun (WGS) entry which is preliminary data.</text>
</comment>
<organism evidence="3 4">
    <name type="scientific">Dyella soli</name>
    <dbReference type="NCBI Taxonomy" id="522319"/>
    <lineage>
        <taxon>Bacteria</taxon>
        <taxon>Pseudomonadati</taxon>
        <taxon>Pseudomonadota</taxon>
        <taxon>Gammaproteobacteria</taxon>
        <taxon>Lysobacterales</taxon>
        <taxon>Rhodanobacteraceae</taxon>
        <taxon>Dyella</taxon>
    </lineage>
</organism>
<dbReference type="Pfam" id="PF00534">
    <property type="entry name" value="Glycos_transf_1"/>
    <property type="match status" value="1"/>
</dbReference>
<feature type="domain" description="Glycosyl transferase family 1" evidence="2">
    <location>
        <begin position="235"/>
        <end position="353"/>
    </location>
</feature>
<dbReference type="InterPro" id="IPR001296">
    <property type="entry name" value="Glyco_trans_1"/>
</dbReference>
<dbReference type="EMBL" id="SJTG01000003">
    <property type="protein sequence ID" value="TCI08963.1"/>
    <property type="molecule type" value="Genomic_DNA"/>
</dbReference>
<protein>
    <submittedName>
        <fullName evidence="3">Glycosyltransferase family 1 protein</fullName>
    </submittedName>
</protein>
<evidence type="ECO:0000256" key="1">
    <source>
        <dbReference type="SAM" id="MobiDB-lite"/>
    </source>
</evidence>
<evidence type="ECO:0000313" key="3">
    <source>
        <dbReference type="EMBL" id="TCI08963.1"/>
    </source>
</evidence>
<dbReference type="CDD" id="cd03809">
    <property type="entry name" value="GT4_MtfB-like"/>
    <property type="match status" value="1"/>
</dbReference>
<keyword evidence="3" id="KW-0808">Transferase</keyword>
<proteinExistence type="predicted"/>
<evidence type="ECO:0000313" key="4">
    <source>
        <dbReference type="Proteomes" id="UP000291822"/>
    </source>
</evidence>
<sequence length="417" mass="45694">MQILKSTGHIRPAHGVSGQNAWPDGRGDITQEFLIDVTRLLGRFMRSRLPTGVDRVGLAYIKQFGDRSRAIIALGRHAVVLSKAESAKLFELLLAPWKGASSRAAWIVAWGVLRGMRSRLSSPSLLLNTGHRGLERHNYAASLRKRGARPVFVLHDLIPITHAEYCRPGEAKRHWARVRHAATLGAGVIANSEQTSRDFRRAAASIGLEVPPIVVAPLAPAIPAQAAVACPVAGPYFVMLGTIEPRKNHLLLLNIWRALAEQMGDAAPRLVVVGQRGWECEQVLDLLERCAALGATVIERSHCSDDELANYLLHARALLFPSFIEGFGLPLVEALALGVPVIASDIPVFREVAGSVPEFVDPLDGLGWRDAVLDYIHPDSLRRAEQLRRIADYEAPTWDSHMAEVERFLGELVASPC</sequence>
<accession>A0A4V2NLI0</accession>
<reference evidence="3 4" key="1">
    <citation type="submission" date="2019-02" db="EMBL/GenBank/DDBJ databases">
        <title>Dyella amyloliquefaciens sp. nov., isolated from forest soil.</title>
        <authorList>
            <person name="Gao Z.-H."/>
            <person name="Qiu L.-H."/>
        </authorList>
    </citation>
    <scope>NUCLEOTIDE SEQUENCE [LARGE SCALE GENOMIC DNA]</scope>
    <source>
        <strain evidence="3 4">KACC 12747</strain>
    </source>
</reference>
<evidence type="ECO:0000259" key="2">
    <source>
        <dbReference type="Pfam" id="PF00534"/>
    </source>
</evidence>
<dbReference type="Gene3D" id="3.40.50.2000">
    <property type="entry name" value="Glycogen Phosphorylase B"/>
    <property type="match status" value="1"/>
</dbReference>
<dbReference type="AlphaFoldDB" id="A0A4V2NLI0"/>
<feature type="region of interest" description="Disordered" evidence="1">
    <location>
        <begin position="1"/>
        <end position="23"/>
    </location>
</feature>
<dbReference type="SUPFAM" id="SSF53756">
    <property type="entry name" value="UDP-Glycosyltransferase/glycogen phosphorylase"/>
    <property type="match status" value="1"/>
</dbReference>